<evidence type="ECO:0000313" key="4">
    <source>
        <dbReference type="Proteomes" id="UP000281553"/>
    </source>
</evidence>
<sequence>MTSEQTRASEGPSAATTGWGLLTCNESGESTVLSKDYFTIGSGSENDLLLSSPHISDTHFALSRDPDGKAWLFNLSQDGVVLNGKSVTDDACELHHGDIISTPKTEGTRSTDVFTFLLPNGDQENAQGVKEKEQNEDECRKRTSIPVEEAEAPPSLPAKRPNMSKKASVDLCDLLTCSICDEIMYDCWRTVDNICPLCRCNILDYNKNHQLSCIIDEYVKHHPESQKSAEEKEVIRRSLESLEPQLPTANDTAADVSPLNSSGGSVNRPQQSVHLLPVPWIR</sequence>
<reference evidence="3 4" key="1">
    <citation type="submission" date="2018-11" db="EMBL/GenBank/DDBJ databases">
        <authorList>
            <consortium name="Pathogen Informatics"/>
        </authorList>
    </citation>
    <scope>NUCLEOTIDE SEQUENCE [LARGE SCALE GENOMIC DNA]</scope>
</reference>
<dbReference type="GO" id="GO:0006511">
    <property type="term" value="P:ubiquitin-dependent protein catabolic process"/>
    <property type="evidence" value="ECO:0007669"/>
    <property type="project" value="TreeGrafter"/>
</dbReference>
<keyword evidence="4" id="KW-1185">Reference proteome</keyword>
<dbReference type="SMART" id="SM00240">
    <property type="entry name" value="FHA"/>
    <property type="match status" value="1"/>
</dbReference>
<proteinExistence type="predicted"/>
<name>A0A3P7NWG6_DIBLA</name>
<dbReference type="EMBL" id="UYRU01092110">
    <property type="protein sequence ID" value="VDN37957.1"/>
    <property type="molecule type" value="Genomic_DNA"/>
</dbReference>
<dbReference type="GO" id="GO:0016567">
    <property type="term" value="P:protein ubiquitination"/>
    <property type="evidence" value="ECO:0007669"/>
    <property type="project" value="TreeGrafter"/>
</dbReference>
<dbReference type="GO" id="GO:0004842">
    <property type="term" value="F:ubiquitin-protein transferase activity"/>
    <property type="evidence" value="ECO:0007669"/>
    <property type="project" value="TreeGrafter"/>
</dbReference>
<protein>
    <recommendedName>
        <fullName evidence="2">FHA domain-containing protein</fullName>
    </recommendedName>
</protein>
<dbReference type="InterPro" id="IPR052256">
    <property type="entry name" value="E3_ubiquitin-ligase_CHFR"/>
</dbReference>
<feature type="region of interest" description="Disordered" evidence="1">
    <location>
        <begin position="124"/>
        <end position="162"/>
    </location>
</feature>
<dbReference type="Proteomes" id="UP000281553">
    <property type="component" value="Unassembled WGS sequence"/>
</dbReference>
<accession>A0A3P7NWG6</accession>
<dbReference type="InterPro" id="IPR000253">
    <property type="entry name" value="FHA_dom"/>
</dbReference>
<dbReference type="Pfam" id="PF00498">
    <property type="entry name" value="FHA"/>
    <property type="match status" value="1"/>
</dbReference>
<organism evidence="3 4">
    <name type="scientific">Dibothriocephalus latus</name>
    <name type="common">Fish tapeworm</name>
    <name type="synonym">Diphyllobothrium latum</name>
    <dbReference type="NCBI Taxonomy" id="60516"/>
    <lineage>
        <taxon>Eukaryota</taxon>
        <taxon>Metazoa</taxon>
        <taxon>Spiralia</taxon>
        <taxon>Lophotrochozoa</taxon>
        <taxon>Platyhelminthes</taxon>
        <taxon>Cestoda</taxon>
        <taxon>Eucestoda</taxon>
        <taxon>Diphyllobothriidea</taxon>
        <taxon>Diphyllobothriidae</taxon>
        <taxon>Dibothriocephalus</taxon>
    </lineage>
</organism>
<dbReference type="OrthoDB" id="1305878at2759"/>
<feature type="compositionally biased region" description="Basic and acidic residues" evidence="1">
    <location>
        <begin position="129"/>
        <end position="141"/>
    </location>
</feature>
<evidence type="ECO:0000313" key="3">
    <source>
        <dbReference type="EMBL" id="VDN37957.1"/>
    </source>
</evidence>
<evidence type="ECO:0000256" key="1">
    <source>
        <dbReference type="SAM" id="MobiDB-lite"/>
    </source>
</evidence>
<evidence type="ECO:0000259" key="2">
    <source>
        <dbReference type="PROSITE" id="PS50006"/>
    </source>
</evidence>
<dbReference type="PROSITE" id="PS50006">
    <property type="entry name" value="FHA_DOMAIN"/>
    <property type="match status" value="1"/>
</dbReference>
<feature type="compositionally biased region" description="Polar residues" evidence="1">
    <location>
        <begin position="258"/>
        <end position="270"/>
    </location>
</feature>
<gene>
    <name evidence="3" type="ORF">DILT_LOCUS17482</name>
</gene>
<dbReference type="AlphaFoldDB" id="A0A3P7NWG6"/>
<dbReference type="GO" id="GO:0005634">
    <property type="term" value="C:nucleus"/>
    <property type="evidence" value="ECO:0007669"/>
    <property type="project" value="TreeGrafter"/>
</dbReference>
<dbReference type="SUPFAM" id="SSF49879">
    <property type="entry name" value="SMAD/FHA domain"/>
    <property type="match status" value="1"/>
</dbReference>
<feature type="domain" description="FHA" evidence="2">
    <location>
        <begin position="38"/>
        <end position="87"/>
    </location>
</feature>
<dbReference type="PANTHER" id="PTHR16079:SF4">
    <property type="entry name" value="E3 UBIQUITIN-PROTEIN LIGASE CHFR"/>
    <property type="match status" value="1"/>
</dbReference>
<feature type="region of interest" description="Disordered" evidence="1">
    <location>
        <begin position="1"/>
        <end position="20"/>
    </location>
</feature>
<dbReference type="Gene3D" id="2.60.200.20">
    <property type="match status" value="1"/>
</dbReference>
<dbReference type="PANTHER" id="PTHR16079">
    <property type="entry name" value="UBIQUITIN LIGASE PROTEIN CHFR"/>
    <property type="match status" value="1"/>
</dbReference>
<dbReference type="CDD" id="cd00060">
    <property type="entry name" value="FHA"/>
    <property type="match status" value="1"/>
</dbReference>
<feature type="region of interest" description="Disordered" evidence="1">
    <location>
        <begin position="242"/>
        <end position="270"/>
    </location>
</feature>
<dbReference type="InterPro" id="IPR008984">
    <property type="entry name" value="SMAD_FHA_dom_sf"/>
</dbReference>